<dbReference type="RefSeq" id="WP_108781332.1">
    <property type="nucleotide sequence ID" value="NZ_OMKW01000001.1"/>
</dbReference>
<evidence type="ECO:0000313" key="2">
    <source>
        <dbReference type="Proteomes" id="UP000244932"/>
    </source>
</evidence>
<evidence type="ECO:0008006" key="3">
    <source>
        <dbReference type="Google" id="ProtNLM"/>
    </source>
</evidence>
<protein>
    <recommendedName>
        <fullName evidence="3">Bacteriocin-protection protein, YdeI/OmpD-associated family</fullName>
    </recommendedName>
</protein>
<reference evidence="1 2" key="1">
    <citation type="submission" date="2018-03" db="EMBL/GenBank/DDBJ databases">
        <authorList>
            <person name="Keele B.F."/>
        </authorList>
    </citation>
    <scope>NUCLEOTIDE SEQUENCE [LARGE SCALE GENOMIC DNA]</scope>
    <source>
        <strain evidence="1 2">CeCT 8812</strain>
    </source>
</reference>
<accession>A0A2R8A9D4</accession>
<dbReference type="Pfam" id="PF13376">
    <property type="entry name" value="OmdA"/>
    <property type="match status" value="1"/>
</dbReference>
<dbReference type="Proteomes" id="UP000244932">
    <property type="component" value="Unassembled WGS sequence"/>
</dbReference>
<proteinExistence type="predicted"/>
<dbReference type="AlphaFoldDB" id="A0A2R8A9D4"/>
<keyword evidence="2" id="KW-1185">Reference proteome</keyword>
<organism evidence="1 2">
    <name type="scientific">Pontivivens insulae</name>
    <dbReference type="NCBI Taxonomy" id="1639689"/>
    <lineage>
        <taxon>Bacteria</taxon>
        <taxon>Pseudomonadati</taxon>
        <taxon>Pseudomonadota</taxon>
        <taxon>Alphaproteobacteria</taxon>
        <taxon>Rhodobacterales</taxon>
        <taxon>Paracoccaceae</taxon>
        <taxon>Pontivivens</taxon>
    </lineage>
</organism>
<dbReference type="OrthoDB" id="9796999at2"/>
<gene>
    <name evidence="1" type="ORF">POI8812_00950</name>
</gene>
<dbReference type="EMBL" id="OMKW01000001">
    <property type="protein sequence ID" value="SPF28648.1"/>
    <property type="molecule type" value="Genomic_DNA"/>
</dbReference>
<evidence type="ECO:0000313" key="1">
    <source>
        <dbReference type="EMBL" id="SPF28648.1"/>
    </source>
</evidence>
<name>A0A2R8A9D4_9RHOB</name>
<sequence length="189" mass="21262">MSHIKDVDIRSRADWRAWLSTNHAEAGSVWLIRWKKHTPHYVDHMELVAEALCWGWIDSAVRKRDADSSRLLMSPRNPKSAWSAVNKRLVDVAEAEGQMTDAGRALIEAAKANGMWSFLDDVERLEIPPDLAEAFAASPPSRQEWDAFPRSAKRGILEWIKTAKQPQTRARRIADTARLAAIGQRANGG</sequence>